<evidence type="ECO:0000256" key="2">
    <source>
        <dbReference type="ARBA" id="ARBA00022980"/>
    </source>
</evidence>
<dbReference type="GO" id="GO:1990904">
    <property type="term" value="C:ribonucleoprotein complex"/>
    <property type="evidence" value="ECO:0007669"/>
    <property type="project" value="UniProtKB-KW"/>
</dbReference>
<reference evidence="5" key="1">
    <citation type="submission" date="2018-07" db="EMBL/GenBank/DDBJ databases">
        <authorList>
            <person name="Quirk P.G."/>
            <person name="Krulwich T.A."/>
        </authorList>
    </citation>
    <scope>NUCLEOTIDE SEQUENCE</scope>
    <source>
        <strain evidence="5">Anand</strain>
    </source>
</reference>
<dbReference type="EMBL" id="UIVS01000001">
    <property type="protein sequence ID" value="SVP89937.1"/>
    <property type="molecule type" value="Genomic_DNA"/>
</dbReference>
<gene>
    <name evidence="4" type="ORF">TAT_000064200</name>
    <name evidence="5" type="ORF">TAV_000063900</name>
</gene>
<organism evidence="5">
    <name type="scientific">Theileria annulata</name>
    <dbReference type="NCBI Taxonomy" id="5874"/>
    <lineage>
        <taxon>Eukaryota</taxon>
        <taxon>Sar</taxon>
        <taxon>Alveolata</taxon>
        <taxon>Apicomplexa</taxon>
        <taxon>Aconoidasida</taxon>
        <taxon>Piroplasmida</taxon>
        <taxon>Theileriidae</taxon>
        <taxon>Theileria</taxon>
    </lineage>
</organism>
<name>A0A3B0MIT3_THEAN</name>
<dbReference type="EMBL" id="UIVT01000001">
    <property type="protein sequence ID" value="SVP88789.1"/>
    <property type="molecule type" value="Genomic_DNA"/>
</dbReference>
<accession>A0A3B0MIT3</accession>
<keyword evidence="2 5" id="KW-0689">Ribosomal protein</keyword>
<dbReference type="PANTHER" id="PTHR36427:SF3">
    <property type="entry name" value="LARGE RIBOSOMAL SUBUNIT PROTEIN UL1M"/>
    <property type="match status" value="1"/>
</dbReference>
<keyword evidence="3" id="KW-0687">Ribonucleoprotein</keyword>
<dbReference type="Gene3D" id="3.30.190.20">
    <property type="match status" value="1"/>
</dbReference>
<evidence type="ECO:0000313" key="5">
    <source>
        <dbReference type="EMBL" id="SVP89937.1"/>
    </source>
</evidence>
<dbReference type="AlphaFoldDB" id="A0A3B0MIT3"/>
<comment type="similarity">
    <text evidence="1">Belongs to the universal ribosomal protein uL1 family.</text>
</comment>
<dbReference type="Gene3D" id="3.40.50.790">
    <property type="match status" value="1"/>
</dbReference>
<protein>
    <submittedName>
        <fullName evidence="5">Ribosomal protein L1, putative</fullName>
    </submittedName>
</protein>
<dbReference type="SUPFAM" id="SSF56808">
    <property type="entry name" value="Ribosomal protein L1"/>
    <property type="match status" value="1"/>
</dbReference>
<dbReference type="GO" id="GO:0005840">
    <property type="term" value="C:ribosome"/>
    <property type="evidence" value="ECO:0007669"/>
    <property type="project" value="UniProtKB-KW"/>
</dbReference>
<proteinExistence type="inferred from homology"/>
<dbReference type="VEuPathDB" id="PiroplasmaDB:TA02940"/>
<sequence length="362" mass="42020">MLLLVFKNGNKFVKLPKIVNDFRRYKKYISLYKERVKTNDSTKKINNTVKNDKNPVNNLEITEKFSFLQNTNNILPTSIDNIYNIFNILCNTEPNNTSSDTLDNPQTNQKNGIIYINIYLNLNINNISIKGNLILPNPNNYRRKIFVMCDRDEEEYALQCGATYTSESYLDKVVNNSAELEDLIIISSNLHLPKLLKYSKILGPKKLLPNKHMGTLCNNIYEGIKRVRSNNFLQYYIETIKQSEFNQMLSTNSHIDPSELNQKNMCKIRVPISIMENGPKELVENIKFFIEYLKINNLSNRKVQVNTNTLGNFVYPPPRNLSLSHSDETSDSRENIISHMALDLKNYNHLFFLNHHSLNSLI</sequence>
<dbReference type="InterPro" id="IPR023674">
    <property type="entry name" value="Ribosomal_uL1-like"/>
</dbReference>
<dbReference type="InterPro" id="IPR016095">
    <property type="entry name" value="Ribosomal_uL1_3-a/b-sand"/>
</dbReference>
<dbReference type="PANTHER" id="PTHR36427">
    <property type="entry name" value="54S RIBOSOMAL PROTEIN L1, MITOCHONDRIAL"/>
    <property type="match status" value="1"/>
</dbReference>
<evidence type="ECO:0000256" key="1">
    <source>
        <dbReference type="ARBA" id="ARBA00010531"/>
    </source>
</evidence>
<evidence type="ECO:0000313" key="4">
    <source>
        <dbReference type="EMBL" id="SVP88789.1"/>
    </source>
</evidence>
<evidence type="ECO:0000256" key="3">
    <source>
        <dbReference type="ARBA" id="ARBA00023274"/>
    </source>
</evidence>